<dbReference type="SUPFAM" id="SSF55821">
    <property type="entry name" value="YrdC/RibB"/>
    <property type="match status" value="1"/>
</dbReference>
<dbReference type="GO" id="GO:0016874">
    <property type="term" value="F:ligase activity"/>
    <property type="evidence" value="ECO:0007669"/>
    <property type="project" value="UniProtKB-UniRule"/>
</dbReference>
<evidence type="ECO:0000256" key="7">
    <source>
        <dbReference type="ARBA" id="ARBA00048220"/>
    </source>
</evidence>
<dbReference type="Gene3D" id="3.30.420.360">
    <property type="match status" value="1"/>
</dbReference>
<dbReference type="Pfam" id="PF01300">
    <property type="entry name" value="Sua5_yciO_yrdC"/>
    <property type="match status" value="1"/>
</dbReference>
<evidence type="ECO:0000313" key="11">
    <source>
        <dbReference type="Proteomes" id="UP000480222"/>
    </source>
</evidence>
<dbReference type="InterPro" id="IPR041440">
    <property type="entry name" value="HypF_C"/>
</dbReference>
<dbReference type="InterPro" id="IPR051060">
    <property type="entry name" value="Carbamoyltrans_HypF-like"/>
</dbReference>
<evidence type="ECO:0000256" key="9">
    <source>
        <dbReference type="PROSITE-ProRule" id="PRU00520"/>
    </source>
</evidence>
<dbReference type="Gene3D" id="3.30.110.120">
    <property type="match status" value="1"/>
</dbReference>
<dbReference type="GO" id="GO:0051604">
    <property type="term" value="P:protein maturation"/>
    <property type="evidence" value="ECO:0007669"/>
    <property type="project" value="TreeGrafter"/>
</dbReference>
<dbReference type="UniPathway" id="UPA00335"/>
<feature type="active site" evidence="9">
    <location>
        <position position="18"/>
    </location>
</feature>
<evidence type="ECO:0000256" key="1">
    <source>
        <dbReference type="ARBA" id="ARBA00004711"/>
    </source>
</evidence>
<dbReference type="GO" id="GO:0003998">
    <property type="term" value="F:acylphosphatase activity"/>
    <property type="evidence" value="ECO:0007669"/>
    <property type="project" value="UniProtKB-EC"/>
</dbReference>
<organism evidence="10 11">
    <name type="scientific">Corynebacterium diphtheriae</name>
    <dbReference type="NCBI Taxonomy" id="1717"/>
    <lineage>
        <taxon>Bacteria</taxon>
        <taxon>Bacillati</taxon>
        <taxon>Actinomycetota</taxon>
        <taxon>Actinomycetes</taxon>
        <taxon>Mycobacteriales</taxon>
        <taxon>Corynebacteriaceae</taxon>
        <taxon>Corynebacterium</taxon>
    </lineage>
</organism>
<dbReference type="PROSITE" id="PS51163">
    <property type="entry name" value="YRDC"/>
    <property type="match status" value="1"/>
</dbReference>
<dbReference type="InterPro" id="IPR017968">
    <property type="entry name" value="Acylphosphatase_CS"/>
</dbReference>
<protein>
    <recommendedName>
        <fullName evidence="8">Carbamoyltransferase</fullName>
        <ecNumber evidence="8">6.2.-.-</ecNumber>
    </recommendedName>
</protein>
<dbReference type="Pfam" id="PF00708">
    <property type="entry name" value="Acylphosphatase"/>
    <property type="match status" value="1"/>
</dbReference>
<dbReference type="KEGG" id="cdip:ERS451417_00605"/>
<evidence type="ECO:0000313" key="10">
    <source>
        <dbReference type="EMBL" id="CAB0591761.1"/>
    </source>
</evidence>
<dbReference type="PROSITE" id="PS00150">
    <property type="entry name" value="ACYLPHOSPHATASE_1"/>
    <property type="match status" value="1"/>
</dbReference>
<comment type="caution">
    <text evidence="10">The sequence shown here is derived from an EMBL/GenBank/DDBJ whole genome shotgun (WGS) entry which is preliminary data.</text>
</comment>
<proteinExistence type="inferred from homology"/>
<gene>
    <name evidence="10" type="ORF">CIP107547_00789</name>
</gene>
<dbReference type="EC" id="6.2.-.-" evidence="8"/>
<comment type="pathway">
    <text evidence="1">Protein modification; [NiFe] hydrogenase maturation.</text>
</comment>
<dbReference type="GO" id="GO:0008270">
    <property type="term" value="F:zinc ion binding"/>
    <property type="evidence" value="ECO:0007669"/>
    <property type="project" value="UniProtKB-KW"/>
</dbReference>
<dbReference type="InterPro" id="IPR001792">
    <property type="entry name" value="Acylphosphatase-like_dom"/>
</dbReference>
<dbReference type="PROSITE" id="PS51160">
    <property type="entry name" value="ACYLPHOSPHATASE_3"/>
    <property type="match status" value="1"/>
</dbReference>
<dbReference type="Gene3D" id="3.30.420.40">
    <property type="match status" value="1"/>
</dbReference>
<dbReference type="EMBL" id="CADDAV010000010">
    <property type="protein sequence ID" value="CAB0591761.1"/>
    <property type="molecule type" value="Genomic_DNA"/>
</dbReference>
<evidence type="ECO:0000256" key="5">
    <source>
        <dbReference type="ARBA" id="ARBA00022771"/>
    </source>
</evidence>
<keyword evidence="6" id="KW-0862">Zinc</keyword>
<evidence type="ECO:0000256" key="8">
    <source>
        <dbReference type="PIRNR" id="PIRNR006256"/>
    </source>
</evidence>
<dbReference type="InterPro" id="IPR006070">
    <property type="entry name" value="Sua5-like_dom"/>
</dbReference>
<keyword evidence="10" id="KW-0808">Transferase</keyword>
<sequence length="744" mass="81261">MLRTRYLLRGVVQGVGFRPHVAAVAARHRITGLCGNNDLEVFVEAQALSEDILDAFISDVLATLPPLAHVVTVTQSSCPPISHETDFRIVASEHLPGARTLIPPDVATCPDCLADMADPNNRRYRYPFTTCTHCGPRLSIIEDLPYDRPLTTMKLFPMCPQCAKEYSDPHDRRYHAQPISCPDCGPSLWVEATETHGRPPLRLRVDDPIAYCRDAISRGKIVAVKGLGGFHLMCDATNDEAVRTLRERKHRPTKPLAVMIPDVEKARELARLDADTTAALTDPAHPIVLVPTTSKQRLKLSLLIAPGLDYVGLVLPYTPLHTLLVDSPVVATSANNSGEPLCWDNDVARENLTHLADVFLMHDRPIHIPVEDSVVVPSAHGIVPIRRSRGFAPLPLTIPTFAEAGQPALSTLAVGGELKNTFTLAHEDYAHISSHIGDMGSWPSQQAFHRAVDQMLSMQRTRPDLLVCDLHPSYATTAWAQRYSESNDIPLVQVQHHEAHAMALLAEHRACGTPAVILAADGTGYGHDNTIWGGELLSYHPDTGFERTWHVPTFELVGGDRAVQHPWRIAAGIAHAWDLDWDCGKESSILSHTSAAEIELVESQLSSGFGVVRTSSLGRVFDAAAAIVGIRPPSFEAESAMLFEAAARNCEKRESEATSFPEAFAELLETRNPWTFHHAVAQILQHHIDEAAVGMSTGLTGGCALNQLLSSMLRVDMRHQIVPPNDGGLSLGQAVLGRWTVSTA</sequence>
<name>A0A0D6FMD1_CORDP</name>
<evidence type="ECO:0000256" key="6">
    <source>
        <dbReference type="ARBA" id="ARBA00022833"/>
    </source>
</evidence>
<dbReference type="Pfam" id="PF17788">
    <property type="entry name" value="HypF_C"/>
    <property type="match status" value="1"/>
</dbReference>
<feature type="active site" evidence="9">
    <location>
        <position position="36"/>
    </location>
</feature>
<dbReference type="Gene3D" id="3.90.870.50">
    <property type="match status" value="1"/>
</dbReference>
<dbReference type="InterPro" id="IPR036046">
    <property type="entry name" value="Acylphosphatase-like_dom_sf"/>
</dbReference>
<dbReference type="PANTHER" id="PTHR42959:SF1">
    <property type="entry name" value="CARBAMOYLTRANSFERASE HYPF"/>
    <property type="match status" value="1"/>
</dbReference>
<dbReference type="GO" id="GO:0016743">
    <property type="term" value="F:carboxyl- or carbamoyltransferase activity"/>
    <property type="evidence" value="ECO:0007669"/>
    <property type="project" value="UniProtKB-UniRule"/>
</dbReference>
<keyword evidence="4" id="KW-0479">Metal-binding</keyword>
<comment type="catalytic activity">
    <reaction evidence="7">
        <text>C-terminal L-cysteinyl-[HypE protein] + carbamoyl phosphate + ATP + H2O = C-terminal S-carboxamide-L-cysteinyl-[HypE protein] + AMP + phosphate + diphosphate + H(+)</text>
        <dbReference type="Rhea" id="RHEA:55636"/>
        <dbReference type="Rhea" id="RHEA-COMP:14247"/>
        <dbReference type="Rhea" id="RHEA-COMP:14392"/>
        <dbReference type="ChEBI" id="CHEBI:15377"/>
        <dbReference type="ChEBI" id="CHEBI:15378"/>
        <dbReference type="ChEBI" id="CHEBI:30616"/>
        <dbReference type="ChEBI" id="CHEBI:33019"/>
        <dbReference type="ChEBI" id="CHEBI:43474"/>
        <dbReference type="ChEBI" id="CHEBI:58228"/>
        <dbReference type="ChEBI" id="CHEBI:76913"/>
        <dbReference type="ChEBI" id="CHEBI:139126"/>
        <dbReference type="ChEBI" id="CHEBI:456215"/>
    </reaction>
</comment>
<keyword evidence="3" id="KW-0436">Ligase</keyword>
<dbReference type="SUPFAM" id="SSF54975">
    <property type="entry name" value="Acylphosphatase/BLUF domain-like"/>
    <property type="match status" value="1"/>
</dbReference>
<accession>A0A0D6FMD1</accession>
<reference evidence="10 11" key="1">
    <citation type="submission" date="2020-02" db="EMBL/GenBank/DDBJ databases">
        <authorList>
            <person name="Brisse S."/>
        </authorList>
    </citation>
    <scope>NUCLEOTIDE SEQUENCE [LARGE SCALE GENOMIC DNA]</scope>
    <source>
        <strain evidence="10">CIP107547</strain>
    </source>
</reference>
<dbReference type="InterPro" id="IPR011125">
    <property type="entry name" value="Znf_HypF"/>
</dbReference>
<keyword evidence="5" id="KW-0863">Zinc-finger</keyword>
<dbReference type="GeneID" id="29422265"/>
<dbReference type="InterPro" id="IPR004421">
    <property type="entry name" value="Carbamoyltransferase_HypF"/>
</dbReference>
<dbReference type="PIRSF" id="PIRSF006256">
    <property type="entry name" value="CMPcnvr_hdrg_mat"/>
    <property type="match status" value="1"/>
</dbReference>
<dbReference type="Pfam" id="PF22521">
    <property type="entry name" value="HypF_C_2"/>
    <property type="match status" value="1"/>
</dbReference>
<dbReference type="GO" id="GO:0003725">
    <property type="term" value="F:double-stranded RNA binding"/>
    <property type="evidence" value="ECO:0007669"/>
    <property type="project" value="InterPro"/>
</dbReference>
<evidence type="ECO:0000256" key="2">
    <source>
        <dbReference type="ARBA" id="ARBA00008097"/>
    </source>
</evidence>
<comment type="catalytic activity">
    <reaction evidence="9">
        <text>an acyl phosphate + H2O = a carboxylate + phosphate + H(+)</text>
        <dbReference type="Rhea" id="RHEA:14965"/>
        <dbReference type="ChEBI" id="CHEBI:15377"/>
        <dbReference type="ChEBI" id="CHEBI:15378"/>
        <dbReference type="ChEBI" id="CHEBI:29067"/>
        <dbReference type="ChEBI" id="CHEBI:43474"/>
        <dbReference type="ChEBI" id="CHEBI:59918"/>
        <dbReference type="EC" id="3.6.1.7"/>
    </reaction>
</comment>
<dbReference type="AlphaFoldDB" id="A0A0D6FMD1"/>
<comment type="similarity">
    <text evidence="2 8">Belongs to the carbamoyltransferase HypF family.</text>
</comment>
<dbReference type="InterPro" id="IPR017945">
    <property type="entry name" value="DHBP_synth_RibB-like_a/b_dom"/>
</dbReference>
<dbReference type="PANTHER" id="PTHR42959">
    <property type="entry name" value="CARBAMOYLTRANSFERASE"/>
    <property type="match status" value="1"/>
</dbReference>
<dbReference type="InterPro" id="IPR055128">
    <property type="entry name" value="HypF_C_2"/>
</dbReference>
<keyword evidence="9" id="KW-0378">Hydrolase</keyword>
<dbReference type="Proteomes" id="UP000480222">
    <property type="component" value="Unassembled WGS sequence"/>
</dbReference>
<dbReference type="Pfam" id="PF07503">
    <property type="entry name" value="zf-HYPF"/>
    <property type="match status" value="2"/>
</dbReference>
<dbReference type="RefSeq" id="WP_014318761.1">
    <property type="nucleotide sequence ID" value="NZ_CP040520.1"/>
</dbReference>
<evidence type="ECO:0000256" key="3">
    <source>
        <dbReference type="ARBA" id="ARBA00022598"/>
    </source>
</evidence>
<dbReference type="NCBIfam" id="TIGR00143">
    <property type="entry name" value="hypF"/>
    <property type="match status" value="1"/>
</dbReference>
<evidence type="ECO:0000256" key="4">
    <source>
        <dbReference type="ARBA" id="ARBA00022723"/>
    </source>
</evidence>